<dbReference type="Gene3D" id="3.30.479.30">
    <property type="entry name" value="Band 7 domain"/>
    <property type="match status" value="1"/>
</dbReference>
<dbReference type="SUPFAM" id="SSF117892">
    <property type="entry name" value="Band 7/SPFH domain"/>
    <property type="match status" value="1"/>
</dbReference>
<evidence type="ECO:0000256" key="1">
    <source>
        <dbReference type="ARBA" id="ARBA00004167"/>
    </source>
</evidence>
<keyword evidence="4" id="KW-0472">Membrane</keyword>
<dbReference type="Proteomes" id="UP000504724">
    <property type="component" value="Chromosome"/>
</dbReference>
<evidence type="ECO:0000256" key="3">
    <source>
        <dbReference type="SAM" id="Coils"/>
    </source>
</evidence>
<dbReference type="PRINTS" id="PR00721">
    <property type="entry name" value="STOMATIN"/>
</dbReference>
<sequence>MDIQLTDNALVIILFIAVLFILMRGVKVVPQAENWVIERLGKYNSTLEGGLNFIIPFIDDVRVKYNMQEQTIDIPSQRVITKDNVSIFIDGIVFIRITDAQSATYSALDVKQMISQLCQTTLRSEIGSLELDETLSSRDDLNASLMQALNNASNEWGLKVTRVEVSDISVPEEVQKAMELQLQATRERRAIETKAQAEKNAVIAEAEALKQKAFLEAEALERTADAERYQQEQLGIGQQLAIEAVNQAMQENPQAAEYLLAKDRVKAFSGLAESDSSNKIVIPVETSELLGSMSLIQHLLKQDK</sequence>
<dbReference type="InterPro" id="IPR036013">
    <property type="entry name" value="Band_7/SPFH_dom_sf"/>
</dbReference>
<evidence type="ECO:0000256" key="4">
    <source>
        <dbReference type="SAM" id="Phobius"/>
    </source>
</evidence>
<feature type="transmembrane region" description="Helical" evidence="4">
    <location>
        <begin position="9"/>
        <end position="26"/>
    </location>
</feature>
<comment type="subcellular location">
    <subcellularLocation>
        <location evidence="1">Membrane</location>
        <topology evidence="1">Single-pass membrane protein</topology>
    </subcellularLocation>
</comment>
<evidence type="ECO:0000313" key="6">
    <source>
        <dbReference type="EMBL" id="QKI88304.1"/>
    </source>
</evidence>
<dbReference type="GO" id="GO:0005886">
    <property type="term" value="C:plasma membrane"/>
    <property type="evidence" value="ECO:0007669"/>
    <property type="project" value="UniProtKB-ARBA"/>
</dbReference>
<keyword evidence="4" id="KW-0812">Transmembrane</keyword>
<dbReference type="PANTHER" id="PTHR43327">
    <property type="entry name" value="STOMATIN-LIKE PROTEIN 2, MITOCHONDRIAL"/>
    <property type="match status" value="1"/>
</dbReference>
<keyword evidence="7" id="KW-1185">Reference proteome</keyword>
<accession>A0A7D4SXG1</accession>
<gene>
    <name evidence="6" type="ORF">HQN79_01280</name>
</gene>
<keyword evidence="4" id="KW-1133">Transmembrane helix</keyword>
<dbReference type="CDD" id="cd08829">
    <property type="entry name" value="SPFH_paraslipin"/>
    <property type="match status" value="1"/>
</dbReference>
<dbReference type="GO" id="GO:0098552">
    <property type="term" value="C:side of membrane"/>
    <property type="evidence" value="ECO:0007669"/>
    <property type="project" value="UniProtKB-ARBA"/>
</dbReference>
<dbReference type="SMART" id="SM00244">
    <property type="entry name" value="PHB"/>
    <property type="match status" value="1"/>
</dbReference>
<evidence type="ECO:0000256" key="2">
    <source>
        <dbReference type="ARBA" id="ARBA00008164"/>
    </source>
</evidence>
<evidence type="ECO:0000259" key="5">
    <source>
        <dbReference type="SMART" id="SM00244"/>
    </source>
</evidence>
<reference evidence="6 7" key="1">
    <citation type="submission" date="2020-05" db="EMBL/GenBank/DDBJ databases">
        <title>Thiomicrorhabdus sediminis sp.nov. and Thiomicrorhabdus xiamenensis sp.nov., novel sulfur-oxidizing bacteria isolated from coastal sediment.</title>
        <authorList>
            <person name="Liu X."/>
        </authorList>
    </citation>
    <scope>NUCLEOTIDE SEQUENCE [LARGE SCALE GENOMIC DNA]</scope>
    <source>
        <strain evidence="6 7">G2</strain>
    </source>
</reference>
<name>A0A7D4SXG1_9GAMM</name>
<dbReference type="RefSeq" id="WP_173283900.1">
    <property type="nucleotide sequence ID" value="NZ_CP054020.1"/>
</dbReference>
<dbReference type="FunFam" id="3.30.479.30:FF:000004">
    <property type="entry name" value="Putative membrane protease family, stomatin"/>
    <property type="match status" value="1"/>
</dbReference>
<feature type="coiled-coil region" evidence="3">
    <location>
        <begin position="192"/>
        <end position="232"/>
    </location>
</feature>
<dbReference type="InterPro" id="IPR050710">
    <property type="entry name" value="Band7/mec-2_domain"/>
</dbReference>
<dbReference type="InterPro" id="IPR001972">
    <property type="entry name" value="Stomatin_HflK_fam"/>
</dbReference>
<feature type="domain" description="Band 7" evidence="5">
    <location>
        <begin position="24"/>
        <end position="182"/>
    </location>
</feature>
<dbReference type="InterPro" id="IPR001107">
    <property type="entry name" value="Band_7"/>
</dbReference>
<dbReference type="PANTHER" id="PTHR43327:SF10">
    <property type="entry name" value="STOMATIN-LIKE PROTEIN 2, MITOCHONDRIAL"/>
    <property type="match status" value="1"/>
</dbReference>
<dbReference type="EMBL" id="CP054020">
    <property type="protein sequence ID" value="QKI88304.1"/>
    <property type="molecule type" value="Genomic_DNA"/>
</dbReference>
<proteinExistence type="inferred from homology"/>
<dbReference type="Pfam" id="PF01145">
    <property type="entry name" value="Band_7"/>
    <property type="match status" value="1"/>
</dbReference>
<protein>
    <submittedName>
        <fullName evidence="6">SPFH/Band 7/PHB domain protein</fullName>
    </submittedName>
</protein>
<dbReference type="AlphaFoldDB" id="A0A7D4SXG1"/>
<organism evidence="6 7">
    <name type="scientific">Thiomicrorhabdus xiamenensis</name>
    <dbReference type="NCBI Taxonomy" id="2739063"/>
    <lineage>
        <taxon>Bacteria</taxon>
        <taxon>Pseudomonadati</taxon>
        <taxon>Pseudomonadota</taxon>
        <taxon>Gammaproteobacteria</taxon>
        <taxon>Thiotrichales</taxon>
        <taxon>Piscirickettsiaceae</taxon>
        <taxon>Thiomicrorhabdus</taxon>
    </lineage>
</organism>
<keyword evidence="3" id="KW-0175">Coiled coil</keyword>
<dbReference type="KEGG" id="txa:HQN79_01280"/>
<evidence type="ECO:0000313" key="7">
    <source>
        <dbReference type="Proteomes" id="UP000504724"/>
    </source>
</evidence>
<comment type="similarity">
    <text evidence="2">Belongs to the band 7/mec-2 family.</text>
</comment>